<sequence>MLTPISEIITTAERYKDKDLRTVQKGNIIDFQGNRYSVPLGTYKNEGKKVLVKVQNSEVTIVDIETGMIITKHQLSVAKGMLVSKPSHRKSNNTSTDELMKKVINNFENKKLAKVFIEKIKFEKARYIRDQLTVIDACVIQYSKTILNTALIRAYDNSLFSAIEFRDLCAIIFNEESSDIAVETDVVNTPLSDETKIKLASITAEKRNLNEYITILEG</sequence>
<keyword evidence="3" id="KW-1185">Reference proteome</keyword>
<accession>A0ABN8BTI8</accession>
<feature type="domain" description="Transposase for insertion sequence element IS21-like C-terminal" evidence="1">
    <location>
        <begin position="19"/>
        <end position="80"/>
    </location>
</feature>
<comment type="caution">
    <text evidence="2">The sequence shown here is derived from an EMBL/GenBank/DDBJ whole genome shotgun (WGS) entry which is preliminary data.</text>
</comment>
<evidence type="ECO:0000313" key="3">
    <source>
        <dbReference type="Proteomes" id="UP000789719"/>
    </source>
</evidence>
<dbReference type="InterPro" id="IPR054353">
    <property type="entry name" value="IstA-like_C"/>
</dbReference>
<organism evidence="2 3">
    <name type="scientific">Periweissella ghanensis</name>
    <dbReference type="NCBI Taxonomy" id="467997"/>
    <lineage>
        <taxon>Bacteria</taxon>
        <taxon>Bacillati</taxon>
        <taxon>Bacillota</taxon>
        <taxon>Bacilli</taxon>
        <taxon>Lactobacillales</taxon>
        <taxon>Lactobacillaceae</taxon>
        <taxon>Periweissella</taxon>
    </lineage>
</organism>
<gene>
    <name evidence="2" type="ORF">WGH24286_01979</name>
</gene>
<evidence type="ECO:0000259" key="1">
    <source>
        <dbReference type="Pfam" id="PF22483"/>
    </source>
</evidence>
<evidence type="ECO:0000313" key="2">
    <source>
        <dbReference type="EMBL" id="CAH0419514.1"/>
    </source>
</evidence>
<reference evidence="2 3" key="1">
    <citation type="submission" date="2021-11" db="EMBL/GenBank/DDBJ databases">
        <authorList>
            <person name="Depoorter E."/>
        </authorList>
    </citation>
    <scope>NUCLEOTIDE SEQUENCE [LARGE SCALE GENOMIC DNA]</scope>
    <source>
        <strain evidence="2 3">LMG 24286</strain>
    </source>
</reference>
<name>A0ABN8BTI8_9LACO</name>
<proteinExistence type="predicted"/>
<protein>
    <recommendedName>
        <fullName evidence="1">Transposase for insertion sequence element IS21-like C-terminal domain-containing protein</fullName>
    </recommendedName>
</protein>
<dbReference type="Pfam" id="PF22483">
    <property type="entry name" value="Mu-transpos_C_2"/>
    <property type="match status" value="1"/>
</dbReference>
<dbReference type="EMBL" id="CAKKNT010000052">
    <property type="protein sequence ID" value="CAH0419514.1"/>
    <property type="molecule type" value="Genomic_DNA"/>
</dbReference>
<dbReference type="Proteomes" id="UP000789719">
    <property type="component" value="Unassembled WGS sequence"/>
</dbReference>